<evidence type="ECO:0000256" key="10">
    <source>
        <dbReference type="ARBA" id="ARBA00023303"/>
    </source>
</evidence>
<comment type="similarity">
    <text evidence="11">Belongs to the inward rectifier-type potassium channel (TC 1.A.2.1) family.</text>
</comment>
<evidence type="ECO:0000256" key="3">
    <source>
        <dbReference type="ARBA" id="ARBA00022538"/>
    </source>
</evidence>
<dbReference type="GO" id="GO:0034702">
    <property type="term" value="C:monoatomic ion channel complex"/>
    <property type="evidence" value="ECO:0007669"/>
    <property type="project" value="UniProtKB-KW"/>
</dbReference>
<proteinExistence type="inferred from homology"/>
<evidence type="ECO:0000256" key="2">
    <source>
        <dbReference type="ARBA" id="ARBA00022448"/>
    </source>
</evidence>
<organism evidence="16 17">
    <name type="scientific">Astrephomene gubernaculifera</name>
    <dbReference type="NCBI Taxonomy" id="47775"/>
    <lineage>
        <taxon>Eukaryota</taxon>
        <taxon>Viridiplantae</taxon>
        <taxon>Chlorophyta</taxon>
        <taxon>core chlorophytes</taxon>
        <taxon>Chlorophyceae</taxon>
        <taxon>CS clade</taxon>
        <taxon>Chlamydomonadales</taxon>
        <taxon>Astrephomenaceae</taxon>
        <taxon>Astrephomene</taxon>
    </lineage>
</organism>
<dbReference type="InterPro" id="IPR013518">
    <property type="entry name" value="K_chnl_inward-rec_Kir_cyto"/>
</dbReference>
<keyword evidence="2 11" id="KW-0813">Transport</keyword>
<dbReference type="GO" id="GO:1990573">
    <property type="term" value="P:potassium ion import across plasma membrane"/>
    <property type="evidence" value="ECO:0007669"/>
    <property type="project" value="TreeGrafter"/>
</dbReference>
<dbReference type="InterPro" id="IPR040445">
    <property type="entry name" value="Kir_TM"/>
</dbReference>
<feature type="transmembrane region" description="Helical" evidence="13">
    <location>
        <begin position="95"/>
        <end position="118"/>
    </location>
</feature>
<dbReference type="Pfam" id="PF01007">
    <property type="entry name" value="IRK"/>
    <property type="match status" value="1"/>
</dbReference>
<dbReference type="InterPro" id="IPR014756">
    <property type="entry name" value="Ig_E-set"/>
</dbReference>
<keyword evidence="6 11" id="KW-0630">Potassium</keyword>
<evidence type="ECO:0000259" key="15">
    <source>
        <dbReference type="Pfam" id="PF17655"/>
    </source>
</evidence>
<keyword evidence="3 11" id="KW-0633">Potassium transport</keyword>
<dbReference type="Gene3D" id="1.10.287.70">
    <property type="match status" value="1"/>
</dbReference>
<feature type="region of interest" description="Disordered" evidence="12">
    <location>
        <begin position="408"/>
        <end position="429"/>
    </location>
</feature>
<evidence type="ECO:0000313" key="17">
    <source>
        <dbReference type="Proteomes" id="UP001054857"/>
    </source>
</evidence>
<evidence type="ECO:0000256" key="5">
    <source>
        <dbReference type="ARBA" id="ARBA00022882"/>
    </source>
</evidence>
<dbReference type="SUPFAM" id="SSF81296">
    <property type="entry name" value="E set domains"/>
    <property type="match status" value="2"/>
</dbReference>
<evidence type="ECO:0000256" key="4">
    <source>
        <dbReference type="ARBA" id="ARBA00022692"/>
    </source>
</evidence>
<feature type="transmembrane region" description="Helical" evidence="13">
    <location>
        <begin position="67"/>
        <end position="83"/>
    </location>
</feature>
<evidence type="ECO:0000256" key="11">
    <source>
        <dbReference type="RuleBase" id="RU003822"/>
    </source>
</evidence>
<dbReference type="GO" id="GO:0005242">
    <property type="term" value="F:inward rectifier potassium channel activity"/>
    <property type="evidence" value="ECO:0007669"/>
    <property type="project" value="InterPro"/>
</dbReference>
<reference evidence="16 17" key="1">
    <citation type="journal article" date="2021" name="Sci. Rep.">
        <title>Genome sequencing of the multicellular alga Astrephomene provides insights into convergent evolution of germ-soma differentiation.</title>
        <authorList>
            <person name="Yamashita S."/>
            <person name="Yamamoto K."/>
            <person name="Matsuzaki R."/>
            <person name="Suzuki S."/>
            <person name="Yamaguchi H."/>
            <person name="Hirooka S."/>
            <person name="Minakuchi Y."/>
            <person name="Miyagishima S."/>
            <person name="Kawachi M."/>
            <person name="Toyoda A."/>
            <person name="Nozaki H."/>
        </authorList>
    </citation>
    <scope>NUCLEOTIDE SEQUENCE [LARGE SCALE GENOMIC DNA]</scope>
    <source>
        <strain evidence="16 17">NIES-4017</strain>
    </source>
</reference>
<dbReference type="InterPro" id="IPR041647">
    <property type="entry name" value="IRK_C"/>
</dbReference>
<evidence type="ECO:0000256" key="9">
    <source>
        <dbReference type="ARBA" id="ARBA00023136"/>
    </source>
</evidence>
<evidence type="ECO:0000256" key="12">
    <source>
        <dbReference type="SAM" id="MobiDB-lite"/>
    </source>
</evidence>
<keyword evidence="7 13" id="KW-1133">Transmembrane helix</keyword>
<feature type="region of interest" description="Disordered" evidence="12">
    <location>
        <begin position="584"/>
        <end position="611"/>
    </location>
</feature>
<feature type="domain" description="Inward rectifier potassium channel C-terminal" evidence="15">
    <location>
        <begin position="299"/>
        <end position="384"/>
    </location>
</feature>
<comment type="subcellular location">
    <subcellularLocation>
        <location evidence="1 11">Membrane</location>
        <topology evidence="1 11">Multi-pass membrane protein</topology>
    </subcellularLocation>
</comment>
<accession>A0AAD3DDD7</accession>
<evidence type="ECO:0000256" key="13">
    <source>
        <dbReference type="SAM" id="Phobius"/>
    </source>
</evidence>
<feature type="transmembrane region" description="Helical" evidence="13">
    <location>
        <begin position="159"/>
        <end position="183"/>
    </location>
</feature>
<keyword evidence="10 11" id="KW-0407">Ion channel</keyword>
<evidence type="ECO:0000256" key="1">
    <source>
        <dbReference type="ARBA" id="ARBA00004141"/>
    </source>
</evidence>
<dbReference type="Pfam" id="PF17655">
    <property type="entry name" value="IRK_C"/>
    <property type="match status" value="1"/>
</dbReference>
<dbReference type="GO" id="GO:0034765">
    <property type="term" value="P:regulation of monoatomic ion transmembrane transport"/>
    <property type="evidence" value="ECO:0007669"/>
    <property type="project" value="TreeGrafter"/>
</dbReference>
<feature type="compositionally biased region" description="Pro residues" evidence="12">
    <location>
        <begin position="408"/>
        <end position="417"/>
    </location>
</feature>
<sequence length="652" mass="67387">MASFPYSIFKRGWRRQEDAEICDNGMHLPLPVSQMSDSISAANSRRSTRDDNGQKFRLLDKRQASKGIVRFGLPAGGWYLYWTDIFHTLLNMPRYRFLLVFFSVYLTEYLIFALLYLTQSGACVHGSLRFSHAMWFSVQTAATLGYTGDLQPNPDCTSLNMLIVMQVITAALIDYCMMGLVFARFASPNKRSLTIRFSSSAVLFQRPEDGLWCLSFRLANIRKHSLISPQISLMLALPADSCSSSSVAGCSAGARTGPAGSIKASGGSGSGGGGVAHYRFQELAIEDLSSQAANLRLGLHAHINHVIRPGSPLYDTSLDSLEALGAEVLCFMEGVDPMTSNNIQGRHSYAAADIRMNERFEPIQLRLRRGELGLDFSGFDATTARALAAGGADEVREGGFATVLLPVPGPPTGPPAAGPGATNSPRPSALVAGGGGNPGLDLESGGGWSAAGYGNAGGGIAGVAHSPYATSRGADAGAVGSTSGGVHTVMAAALSGDMRTHMRALRGQSFRSLTSQLLPSAAGASANLNGNARISAVGGVSTPLSAPASAAAGNPFFGIAASTTHPLAPTSGLAGASGRPSVGPTFGSLLSPPGGAAGGASGGSTSMGASPGDLRELLEAVLTDMGCSIGVKRQAAALKEALSAAELRPMGL</sequence>
<evidence type="ECO:0000256" key="8">
    <source>
        <dbReference type="ARBA" id="ARBA00023065"/>
    </source>
</evidence>
<dbReference type="Proteomes" id="UP001054857">
    <property type="component" value="Unassembled WGS sequence"/>
</dbReference>
<protein>
    <submittedName>
        <fullName evidence="16">Uncharacterized protein</fullName>
    </submittedName>
</protein>
<keyword evidence="17" id="KW-1185">Reference proteome</keyword>
<dbReference type="EMBL" id="BMAR01000001">
    <property type="protein sequence ID" value="GFR39598.1"/>
    <property type="molecule type" value="Genomic_DNA"/>
</dbReference>
<evidence type="ECO:0000313" key="16">
    <source>
        <dbReference type="EMBL" id="GFR39598.1"/>
    </source>
</evidence>
<keyword evidence="9 13" id="KW-0472">Membrane</keyword>
<comment type="caution">
    <text evidence="16">The sequence shown here is derived from an EMBL/GenBank/DDBJ whole genome shotgun (WGS) entry which is preliminary data.</text>
</comment>
<name>A0AAD3DDD7_9CHLO</name>
<gene>
    <name evidence="16" type="ORF">Agub_g58</name>
</gene>
<dbReference type="PANTHER" id="PTHR11767">
    <property type="entry name" value="INWARD RECTIFIER POTASSIUM CHANNEL"/>
    <property type="match status" value="1"/>
</dbReference>
<dbReference type="GO" id="GO:0005886">
    <property type="term" value="C:plasma membrane"/>
    <property type="evidence" value="ECO:0007669"/>
    <property type="project" value="TreeGrafter"/>
</dbReference>
<dbReference type="InterPro" id="IPR016449">
    <property type="entry name" value="K_chnl_inward-rec_Kir"/>
</dbReference>
<keyword evidence="8 11" id="KW-0406">Ion transport</keyword>
<feature type="domain" description="Potassium channel inwardly rectifying transmembrane" evidence="14">
    <location>
        <begin position="78"/>
        <end position="188"/>
    </location>
</feature>
<evidence type="ECO:0000256" key="6">
    <source>
        <dbReference type="ARBA" id="ARBA00022958"/>
    </source>
</evidence>
<dbReference type="PANTHER" id="PTHR11767:SF102">
    <property type="entry name" value="INWARDLY RECTIFYING POTASSIUM CHANNEL 1, ISOFORM F"/>
    <property type="match status" value="1"/>
</dbReference>
<dbReference type="Gene3D" id="2.60.40.1400">
    <property type="entry name" value="G protein-activated inward rectifier potassium channel 1"/>
    <property type="match status" value="1"/>
</dbReference>
<keyword evidence="4 11" id="KW-0812">Transmembrane</keyword>
<dbReference type="AlphaFoldDB" id="A0AAD3DDD7"/>
<evidence type="ECO:0000256" key="7">
    <source>
        <dbReference type="ARBA" id="ARBA00022989"/>
    </source>
</evidence>
<dbReference type="SUPFAM" id="SSF81324">
    <property type="entry name" value="Voltage-gated potassium channels"/>
    <property type="match status" value="1"/>
</dbReference>
<keyword evidence="5 11" id="KW-0851">Voltage-gated channel</keyword>
<evidence type="ECO:0000259" key="14">
    <source>
        <dbReference type="Pfam" id="PF01007"/>
    </source>
</evidence>